<reference evidence="2 3" key="1">
    <citation type="submission" date="2023-01" db="EMBL/GenBank/DDBJ databases">
        <title>Analysis of 21 Apiospora genomes using comparative genomics revels a genus with tremendous synthesis potential of carbohydrate active enzymes and secondary metabolites.</title>
        <authorList>
            <person name="Sorensen T."/>
        </authorList>
    </citation>
    <scope>NUCLEOTIDE SEQUENCE [LARGE SCALE GENOMIC DNA]</scope>
    <source>
        <strain evidence="2 3">CBS 135458</strain>
    </source>
</reference>
<dbReference type="RefSeq" id="XP_066710019.1">
    <property type="nucleotide sequence ID" value="XM_066865058.1"/>
</dbReference>
<feature type="region of interest" description="Disordered" evidence="1">
    <location>
        <begin position="37"/>
        <end position="60"/>
    </location>
</feature>
<protein>
    <recommendedName>
        <fullName evidence="4">Diacylglycerol O-acyltransferase</fullName>
    </recommendedName>
</protein>
<evidence type="ECO:0000313" key="3">
    <source>
        <dbReference type="Proteomes" id="UP001480595"/>
    </source>
</evidence>
<sequence>MAASKTYLEDPVFEDQAAQRAWLSAFYIFRDHHPRPVPTLRGAAPPEPRRDHPALPESSRSDLGVEALTRIVEQPAAAQCLGLPGPSRTARIDVLTVRAGVCVVFRAHHSVADGSAFAMFAKGVAEGTPPVATMDDERRAQIAFSSFSFSAPSSPMARGLEEVLGSFYFRLPDKGGPAQQELRHCSFRTPTKSRTYNISRAKCLKLIGEAPGLVRVAVYPPSWPRSAPPMR</sequence>
<evidence type="ECO:0000313" key="2">
    <source>
        <dbReference type="EMBL" id="KAK8043166.1"/>
    </source>
</evidence>
<comment type="caution">
    <text evidence="2">The sequence shown here is derived from an EMBL/GenBank/DDBJ whole genome shotgun (WGS) entry which is preliminary data.</text>
</comment>
<proteinExistence type="predicted"/>
<dbReference type="EMBL" id="JAQQWL010000013">
    <property type="protein sequence ID" value="KAK8043166.1"/>
    <property type="molecule type" value="Genomic_DNA"/>
</dbReference>
<organism evidence="2 3">
    <name type="scientific">Apiospora phragmitis</name>
    <dbReference type="NCBI Taxonomy" id="2905665"/>
    <lineage>
        <taxon>Eukaryota</taxon>
        <taxon>Fungi</taxon>
        <taxon>Dikarya</taxon>
        <taxon>Ascomycota</taxon>
        <taxon>Pezizomycotina</taxon>
        <taxon>Sordariomycetes</taxon>
        <taxon>Xylariomycetidae</taxon>
        <taxon>Amphisphaeriales</taxon>
        <taxon>Apiosporaceae</taxon>
        <taxon>Apiospora</taxon>
    </lineage>
</organism>
<dbReference type="Proteomes" id="UP001480595">
    <property type="component" value="Unassembled WGS sequence"/>
</dbReference>
<evidence type="ECO:0000256" key="1">
    <source>
        <dbReference type="SAM" id="MobiDB-lite"/>
    </source>
</evidence>
<keyword evidence="3" id="KW-1185">Reference proteome</keyword>
<accession>A0ABR1T994</accession>
<evidence type="ECO:0008006" key="4">
    <source>
        <dbReference type="Google" id="ProtNLM"/>
    </source>
</evidence>
<dbReference type="GeneID" id="92098121"/>
<gene>
    <name evidence="2" type="ORF">PG994_013649</name>
</gene>
<name>A0ABR1T994_9PEZI</name>